<keyword evidence="3" id="KW-1185">Reference proteome</keyword>
<evidence type="ECO:0008006" key="4">
    <source>
        <dbReference type="Google" id="ProtNLM"/>
    </source>
</evidence>
<feature type="compositionally biased region" description="Acidic residues" evidence="1">
    <location>
        <begin position="452"/>
        <end position="487"/>
    </location>
</feature>
<sequence length="530" mass="59408">MPVTLTSNANTNGFLSNNFPHAPPRLYFTAEDDDFDDLTLEEWRDEGFHVAYLPMAKGGKEYRGRLNGLGSGLGIGETFGIVAYGEAASFCLEHYLHPGANKLCALIAYYPTAIPDTRNTRFPSSIRVLVHLAGSTVGVNRTQQLLGIQGKRRTIQRRINPGIGTGGTLKIAYPTYTYDDAEPGFAEHDLDEYERVSAELAWSRTLDVLRRAFRRDVNLEKVWEENVQNKFFTRSTSGTLQTLTTQKEPRVTYAPTLTGGIGADELRRFSEDLFIPSNPPSLRMRLLSRTIGADRVVDELHMSFKHSQHMPWILPGISPTNKQVAVTIVSIVCIRGGKLYSEHVYWDQASVLLQVGLLDPKLVPEKLREQGVHRLPIVGREAAMQILEGEDGKRMNQLVPGWGSRVSGKEEGEQAEEETETEEETAEGDEEDEQKEDDEQDQEDKEDKESTQTEDESGEVEEDTDEAEREAAETQDEADTTEAENISDGDKSSRKERDTSQQEQKPPQRMRNEDKGKGKGKGKVEEAENE</sequence>
<evidence type="ECO:0000256" key="1">
    <source>
        <dbReference type="SAM" id="MobiDB-lite"/>
    </source>
</evidence>
<name>A0A8H7ABQ7_9EURO</name>
<proteinExistence type="predicted"/>
<protein>
    <recommendedName>
        <fullName evidence="4">Dienelactone hydrolase</fullName>
    </recommendedName>
</protein>
<evidence type="ECO:0000313" key="2">
    <source>
        <dbReference type="EMBL" id="KAF7506208.1"/>
    </source>
</evidence>
<dbReference type="AlphaFoldDB" id="A0A8H7ABQ7"/>
<organism evidence="2 3">
    <name type="scientific">Endocarpon pusillum</name>
    <dbReference type="NCBI Taxonomy" id="364733"/>
    <lineage>
        <taxon>Eukaryota</taxon>
        <taxon>Fungi</taxon>
        <taxon>Dikarya</taxon>
        <taxon>Ascomycota</taxon>
        <taxon>Pezizomycotina</taxon>
        <taxon>Eurotiomycetes</taxon>
        <taxon>Chaetothyriomycetidae</taxon>
        <taxon>Verrucariales</taxon>
        <taxon>Verrucariaceae</taxon>
        <taxon>Endocarpon</taxon>
    </lineage>
</organism>
<comment type="caution">
    <text evidence="2">The sequence shown here is derived from an EMBL/GenBank/DDBJ whole genome shotgun (WGS) entry which is preliminary data.</text>
</comment>
<dbReference type="PANTHER" id="PTHR38436:SF3">
    <property type="entry name" value="CARBOXYMETHYLENEBUTENOLIDASE-RELATED"/>
    <property type="match status" value="1"/>
</dbReference>
<accession>A0A8H7ABQ7</accession>
<evidence type="ECO:0000313" key="3">
    <source>
        <dbReference type="Proteomes" id="UP000606974"/>
    </source>
</evidence>
<feature type="region of interest" description="Disordered" evidence="1">
    <location>
        <begin position="395"/>
        <end position="530"/>
    </location>
</feature>
<feature type="compositionally biased region" description="Basic and acidic residues" evidence="1">
    <location>
        <begin position="510"/>
        <end position="530"/>
    </location>
</feature>
<dbReference type="Gene3D" id="3.10.450.50">
    <property type="match status" value="1"/>
</dbReference>
<gene>
    <name evidence="2" type="ORF">GJ744_012100</name>
</gene>
<dbReference type="SUPFAM" id="SSF54427">
    <property type="entry name" value="NTF2-like"/>
    <property type="match status" value="1"/>
</dbReference>
<dbReference type="OrthoDB" id="5440at2759"/>
<dbReference type="EMBL" id="JAACFV010000091">
    <property type="protein sequence ID" value="KAF7506208.1"/>
    <property type="molecule type" value="Genomic_DNA"/>
</dbReference>
<dbReference type="Proteomes" id="UP000606974">
    <property type="component" value="Unassembled WGS sequence"/>
</dbReference>
<feature type="compositionally biased region" description="Acidic residues" evidence="1">
    <location>
        <begin position="413"/>
        <end position="444"/>
    </location>
</feature>
<feature type="compositionally biased region" description="Basic and acidic residues" evidence="1">
    <location>
        <begin position="488"/>
        <end position="500"/>
    </location>
</feature>
<dbReference type="GO" id="GO:0030638">
    <property type="term" value="P:polyketide metabolic process"/>
    <property type="evidence" value="ECO:0007669"/>
    <property type="project" value="InterPro"/>
</dbReference>
<dbReference type="InterPro" id="IPR032710">
    <property type="entry name" value="NTF2-like_dom_sf"/>
</dbReference>
<dbReference type="InterPro" id="IPR009959">
    <property type="entry name" value="Cyclase_SnoaL-like"/>
</dbReference>
<dbReference type="PANTHER" id="PTHR38436">
    <property type="entry name" value="POLYKETIDE CYCLASE SNOAL-LIKE DOMAIN"/>
    <property type="match status" value="1"/>
</dbReference>
<reference evidence="2" key="1">
    <citation type="submission" date="2020-02" db="EMBL/GenBank/DDBJ databases">
        <authorList>
            <person name="Palmer J.M."/>
        </authorList>
    </citation>
    <scope>NUCLEOTIDE SEQUENCE</scope>
    <source>
        <strain evidence="2">EPUS1.4</strain>
        <tissue evidence="2">Thallus</tissue>
    </source>
</reference>